<evidence type="ECO:0000256" key="7">
    <source>
        <dbReference type="ARBA" id="ARBA00022857"/>
    </source>
</evidence>
<dbReference type="InterPro" id="IPR013752">
    <property type="entry name" value="KPA_reductase"/>
</dbReference>
<evidence type="ECO:0000256" key="10">
    <source>
        <dbReference type="ARBA" id="ARBA00048793"/>
    </source>
</evidence>
<dbReference type="EC" id="1.1.1.169" evidence="4 11"/>
<reference evidence="14 15" key="2">
    <citation type="journal article" date="2011" name="J. Bacteriol.">
        <title>Genomes of three methylotrophs from a single niche uncover genetic and metabolic divergence of Methylophilaceae.</title>
        <authorList>
            <person name="Lapidus A."/>
            <person name="Clum A."/>
            <person name="Labutti K."/>
            <person name="Kaluzhnaya M.G."/>
            <person name="Lim S."/>
            <person name="Beck D.A."/>
            <person name="Glavina Del Rio T."/>
            <person name="Nolan M."/>
            <person name="Mavromatis K."/>
            <person name="Huntemann M."/>
            <person name="Lucas S."/>
            <person name="Lidstrom M.E."/>
            <person name="Ivanova N."/>
            <person name="Chistoserdova L."/>
        </authorList>
    </citation>
    <scope>NUCLEOTIDE SEQUENCE [LARGE SCALE GENOMIC DNA]</scope>
    <source>
        <strain evidence="15">JLW8 / ATCC BAA-1282 / DSM 17540</strain>
    </source>
</reference>
<dbReference type="eggNOG" id="COG1893">
    <property type="taxonomic scope" value="Bacteria"/>
</dbReference>
<dbReference type="SUPFAM" id="SSF51735">
    <property type="entry name" value="NAD(P)-binding Rossmann-fold domains"/>
    <property type="match status" value="1"/>
</dbReference>
<evidence type="ECO:0000256" key="11">
    <source>
        <dbReference type="RuleBase" id="RU362068"/>
    </source>
</evidence>
<dbReference type="GO" id="GO:0015940">
    <property type="term" value="P:pantothenate biosynthetic process"/>
    <property type="evidence" value="ECO:0007669"/>
    <property type="project" value="UniProtKB-UniPathway"/>
</dbReference>
<evidence type="ECO:0000256" key="5">
    <source>
        <dbReference type="ARBA" id="ARBA00019465"/>
    </source>
</evidence>
<dbReference type="UniPathway" id="UPA00028">
    <property type="reaction ID" value="UER00004"/>
</dbReference>
<feature type="domain" description="Ketopantoate reductase C-terminal" evidence="13">
    <location>
        <begin position="177"/>
        <end position="297"/>
    </location>
</feature>
<dbReference type="Pfam" id="PF02558">
    <property type="entry name" value="ApbA"/>
    <property type="match status" value="1"/>
</dbReference>
<dbReference type="HOGENOM" id="CLU_031468_6_1_4"/>
<comment type="pathway">
    <text evidence="2 11">Cofactor biosynthesis; (R)-pantothenate biosynthesis; (R)-pantoate from 3-methyl-2-oxobutanoate: step 2/2.</text>
</comment>
<dbReference type="Gene3D" id="1.10.1040.10">
    <property type="entry name" value="N-(1-d-carboxylethyl)-l-norvaline Dehydrogenase, domain 2"/>
    <property type="match status" value="1"/>
</dbReference>
<dbReference type="InterPro" id="IPR036291">
    <property type="entry name" value="NAD(P)-bd_dom_sf"/>
</dbReference>
<dbReference type="AlphaFoldDB" id="C6WY77"/>
<dbReference type="InterPro" id="IPR013332">
    <property type="entry name" value="KPR_N"/>
</dbReference>
<dbReference type="Proteomes" id="UP000002742">
    <property type="component" value="Chromosome"/>
</dbReference>
<comment type="catalytic activity">
    <reaction evidence="10 11">
        <text>(R)-pantoate + NADP(+) = 2-dehydropantoate + NADPH + H(+)</text>
        <dbReference type="Rhea" id="RHEA:16233"/>
        <dbReference type="ChEBI" id="CHEBI:11561"/>
        <dbReference type="ChEBI" id="CHEBI:15378"/>
        <dbReference type="ChEBI" id="CHEBI:15980"/>
        <dbReference type="ChEBI" id="CHEBI:57783"/>
        <dbReference type="ChEBI" id="CHEBI:58349"/>
        <dbReference type="EC" id="1.1.1.169"/>
    </reaction>
</comment>
<dbReference type="PANTHER" id="PTHR21708">
    <property type="entry name" value="PROBABLE 2-DEHYDROPANTOATE 2-REDUCTASE"/>
    <property type="match status" value="1"/>
</dbReference>
<evidence type="ECO:0000256" key="1">
    <source>
        <dbReference type="ARBA" id="ARBA00002919"/>
    </source>
</evidence>
<keyword evidence="7 11" id="KW-0521">NADP</keyword>
<evidence type="ECO:0000256" key="3">
    <source>
        <dbReference type="ARBA" id="ARBA00007870"/>
    </source>
</evidence>
<organism evidence="14 15">
    <name type="scientific">Methylotenera mobilis (strain JLW8 / ATCC BAA-1282 / DSM 17540)</name>
    <dbReference type="NCBI Taxonomy" id="583345"/>
    <lineage>
        <taxon>Bacteria</taxon>
        <taxon>Pseudomonadati</taxon>
        <taxon>Pseudomonadota</taxon>
        <taxon>Betaproteobacteria</taxon>
        <taxon>Nitrosomonadales</taxon>
        <taxon>Methylophilaceae</taxon>
        <taxon>Methylotenera</taxon>
    </lineage>
</organism>
<sequence>MKILVLGCGAIGGYFGGRLQQAGLDVTYLVREHRQKFLHENGLSITSPFGDAHLQVKTVTKASLSGIYDLILLTCKSYDLDDAIETISPAVSNQTTIIPLLNGLIHFQKLDEKFHTERVMGGFCYLSVTMDEKGNIQHLSPSHSLTLGVRHSSQHSLLELLSERLSHANFNVKVSDDILADLWSKFTFLCAAAAVNCMMRGNIGMIMNTQFGRQVIMGILDECNTVASAYGYRPLAKDKQLALDQLTKDNSSFEASMYKDMKINHRTEADHIVGDMVKKGLEAGVRTPYLLAALTNLEVYENSLKTENL</sequence>
<dbReference type="OrthoDB" id="9796561at2"/>
<keyword evidence="15" id="KW-1185">Reference proteome</keyword>
<dbReference type="InterPro" id="IPR003710">
    <property type="entry name" value="ApbA"/>
</dbReference>
<evidence type="ECO:0000259" key="13">
    <source>
        <dbReference type="Pfam" id="PF08546"/>
    </source>
</evidence>
<keyword evidence="8 11" id="KW-0560">Oxidoreductase</keyword>
<feature type="domain" description="Ketopantoate reductase N-terminal" evidence="12">
    <location>
        <begin position="3"/>
        <end position="148"/>
    </location>
</feature>
<dbReference type="RefSeq" id="WP_012777430.1">
    <property type="nucleotide sequence ID" value="NC_012968.1"/>
</dbReference>
<evidence type="ECO:0000259" key="12">
    <source>
        <dbReference type="Pfam" id="PF02558"/>
    </source>
</evidence>
<evidence type="ECO:0000256" key="8">
    <source>
        <dbReference type="ARBA" id="ARBA00023002"/>
    </source>
</evidence>
<evidence type="ECO:0000313" key="14">
    <source>
        <dbReference type="EMBL" id="ACT46973.1"/>
    </source>
</evidence>
<dbReference type="InterPro" id="IPR008927">
    <property type="entry name" value="6-PGluconate_DH-like_C_sf"/>
</dbReference>
<accession>C6WY77</accession>
<dbReference type="GO" id="GO:0008677">
    <property type="term" value="F:2-dehydropantoate 2-reductase activity"/>
    <property type="evidence" value="ECO:0007669"/>
    <property type="project" value="UniProtKB-EC"/>
</dbReference>
<comment type="function">
    <text evidence="1 11">Catalyzes the NADPH-dependent reduction of ketopantoate into pantoic acid.</text>
</comment>
<keyword evidence="6 11" id="KW-0566">Pantothenate biosynthesis</keyword>
<dbReference type="PANTHER" id="PTHR21708:SF26">
    <property type="entry name" value="2-DEHYDROPANTOATE 2-REDUCTASE"/>
    <property type="match status" value="1"/>
</dbReference>
<evidence type="ECO:0000256" key="9">
    <source>
        <dbReference type="ARBA" id="ARBA00032024"/>
    </source>
</evidence>
<evidence type="ECO:0000313" key="15">
    <source>
        <dbReference type="Proteomes" id="UP000002742"/>
    </source>
</evidence>
<evidence type="ECO:0000256" key="2">
    <source>
        <dbReference type="ARBA" id="ARBA00004994"/>
    </source>
</evidence>
<name>C6WY77_METML</name>
<proteinExistence type="inferred from homology"/>
<dbReference type="InterPro" id="IPR013328">
    <property type="entry name" value="6PGD_dom2"/>
</dbReference>
<dbReference type="Gene3D" id="3.40.50.720">
    <property type="entry name" value="NAD(P)-binding Rossmann-like Domain"/>
    <property type="match status" value="1"/>
</dbReference>
<evidence type="ECO:0000256" key="6">
    <source>
        <dbReference type="ARBA" id="ARBA00022655"/>
    </source>
</evidence>
<dbReference type="SUPFAM" id="SSF48179">
    <property type="entry name" value="6-phosphogluconate dehydrogenase C-terminal domain-like"/>
    <property type="match status" value="1"/>
</dbReference>
<evidence type="ECO:0000256" key="4">
    <source>
        <dbReference type="ARBA" id="ARBA00013014"/>
    </source>
</evidence>
<dbReference type="FunFam" id="3.40.50.720:FF:000307">
    <property type="entry name" value="2-dehydropantoate 2-reductase"/>
    <property type="match status" value="1"/>
</dbReference>
<gene>
    <name evidence="14" type="ordered locus">Mmol_0062</name>
</gene>
<dbReference type="InterPro" id="IPR051402">
    <property type="entry name" value="KPR-Related"/>
</dbReference>
<dbReference type="STRING" id="583345.Mmol_0062"/>
<protein>
    <recommendedName>
        <fullName evidence="5 11">2-dehydropantoate 2-reductase</fullName>
        <ecNumber evidence="4 11">1.1.1.169</ecNumber>
    </recommendedName>
    <alternativeName>
        <fullName evidence="9 11">Ketopantoate reductase</fullName>
    </alternativeName>
</protein>
<dbReference type="GO" id="GO:0005737">
    <property type="term" value="C:cytoplasm"/>
    <property type="evidence" value="ECO:0007669"/>
    <property type="project" value="TreeGrafter"/>
</dbReference>
<dbReference type="KEGG" id="mmb:Mmol_0062"/>
<dbReference type="NCBIfam" id="TIGR00745">
    <property type="entry name" value="apbA_panE"/>
    <property type="match status" value="1"/>
</dbReference>
<comment type="similarity">
    <text evidence="3 11">Belongs to the ketopantoate reductase family.</text>
</comment>
<dbReference type="Pfam" id="PF08546">
    <property type="entry name" value="ApbA_C"/>
    <property type="match status" value="1"/>
</dbReference>
<dbReference type="EMBL" id="CP001672">
    <property type="protein sequence ID" value="ACT46973.1"/>
    <property type="molecule type" value="Genomic_DNA"/>
</dbReference>
<reference evidence="15" key="1">
    <citation type="submission" date="2009-07" db="EMBL/GenBank/DDBJ databases">
        <title>Complete sequence of Methylotenera mobilis JLW8.</title>
        <authorList>
            <consortium name="US DOE Joint Genome Institute"/>
            <person name="Lucas S."/>
            <person name="Copeland A."/>
            <person name="Lapidus A."/>
            <person name="Glavina del Rio T."/>
            <person name="Tice H."/>
            <person name="Bruce D."/>
            <person name="Goodwin L."/>
            <person name="Pitluck S."/>
            <person name="LaButti K.M."/>
            <person name="Clum A."/>
            <person name="Larimer F."/>
            <person name="Land M."/>
            <person name="Hauser L."/>
            <person name="Kyrpides N."/>
            <person name="Mikhailova N."/>
            <person name="Kayluzhnaya M."/>
            <person name="Chistoserdova L."/>
        </authorList>
    </citation>
    <scope>NUCLEOTIDE SEQUENCE [LARGE SCALE GENOMIC DNA]</scope>
    <source>
        <strain evidence="15">JLW8 / ATCC BAA-1282 / DSM 17540</strain>
    </source>
</reference>